<dbReference type="InterPro" id="IPR035069">
    <property type="entry name" value="TTHA1013/TTHA0281-like"/>
</dbReference>
<dbReference type="Proteomes" id="UP000286100">
    <property type="component" value="Unassembled WGS sequence"/>
</dbReference>
<evidence type="ECO:0000313" key="3">
    <source>
        <dbReference type="Proteomes" id="UP000286100"/>
    </source>
</evidence>
<gene>
    <name evidence="2" type="ORF">D3876_08945</name>
</gene>
<evidence type="ECO:0000259" key="1">
    <source>
        <dbReference type="Pfam" id="PF15919"/>
    </source>
</evidence>
<organism evidence="2 3">
    <name type="scientific">Sphingomonas cavernae</name>
    <dbReference type="NCBI Taxonomy" id="2320861"/>
    <lineage>
        <taxon>Bacteria</taxon>
        <taxon>Pseudomonadati</taxon>
        <taxon>Pseudomonadota</taxon>
        <taxon>Alphaproteobacteria</taxon>
        <taxon>Sphingomonadales</taxon>
        <taxon>Sphingomonadaceae</taxon>
        <taxon>Sphingomonas</taxon>
    </lineage>
</organism>
<dbReference type="EMBL" id="QYUM01000003">
    <property type="protein sequence ID" value="RJF90370.1"/>
    <property type="molecule type" value="Genomic_DNA"/>
</dbReference>
<name>A0A418WK23_9SPHN</name>
<evidence type="ECO:0000313" key="2">
    <source>
        <dbReference type="EMBL" id="RJF90370.1"/>
    </source>
</evidence>
<keyword evidence="3" id="KW-1185">Reference proteome</keyword>
<dbReference type="OrthoDB" id="9807959at2"/>
<dbReference type="RefSeq" id="WP_119761515.1">
    <property type="nucleotide sequence ID" value="NZ_QYUM01000003.1"/>
</dbReference>
<dbReference type="Gene3D" id="3.30.160.250">
    <property type="match status" value="1"/>
</dbReference>
<accession>A0A418WK23</accession>
<dbReference type="Pfam" id="PF15919">
    <property type="entry name" value="HicB_lk_antitox"/>
    <property type="match status" value="1"/>
</dbReference>
<dbReference type="InterPro" id="IPR031807">
    <property type="entry name" value="HicB-like"/>
</dbReference>
<dbReference type="SUPFAM" id="SSF143100">
    <property type="entry name" value="TTHA1013/TTHA0281-like"/>
    <property type="match status" value="1"/>
</dbReference>
<feature type="domain" description="HicB-like antitoxin of toxin-antitoxin system" evidence="1">
    <location>
        <begin position="12"/>
        <end position="64"/>
    </location>
</feature>
<proteinExistence type="predicted"/>
<comment type="caution">
    <text evidence="2">The sequence shown here is derived from an EMBL/GenBank/DDBJ whole genome shotgun (WGS) entry which is preliminary data.</text>
</comment>
<reference evidence="2 3" key="1">
    <citation type="submission" date="2018-09" db="EMBL/GenBank/DDBJ databases">
        <authorList>
            <person name="Zhu H."/>
        </authorList>
    </citation>
    <scope>NUCLEOTIDE SEQUENCE [LARGE SCALE GENOMIC DNA]</scope>
    <source>
        <strain evidence="2 3">K2R01-6</strain>
    </source>
</reference>
<sequence>MTPHYHINVFWSAEDDCWIAHVPDLEGCSAHGDTPDKAVAEVQMAMRAWIDVAREHGDPIPEPRYRPAIYSLYEGIRAA</sequence>
<dbReference type="AlphaFoldDB" id="A0A418WK23"/>
<protein>
    <submittedName>
        <fullName evidence="2">Type II toxin-antitoxin system HicB family antitoxin</fullName>
    </submittedName>
</protein>